<keyword evidence="3" id="KW-1185">Reference proteome</keyword>
<protein>
    <recommendedName>
        <fullName evidence="4">DUF4199 domain-containing protein</fullName>
    </recommendedName>
</protein>
<dbReference type="Proteomes" id="UP001501758">
    <property type="component" value="Unassembled WGS sequence"/>
</dbReference>
<keyword evidence="1" id="KW-0812">Transmembrane</keyword>
<feature type="transmembrane region" description="Helical" evidence="1">
    <location>
        <begin position="38"/>
        <end position="59"/>
    </location>
</feature>
<accession>A0ABP3UBU6</accession>
<dbReference type="EMBL" id="BAAAGE010000004">
    <property type="protein sequence ID" value="GAA0729569.1"/>
    <property type="molecule type" value="Genomic_DNA"/>
</dbReference>
<evidence type="ECO:0000256" key="1">
    <source>
        <dbReference type="SAM" id="Phobius"/>
    </source>
</evidence>
<evidence type="ECO:0000313" key="2">
    <source>
        <dbReference type="EMBL" id="GAA0729569.1"/>
    </source>
</evidence>
<feature type="transmembrane region" description="Helical" evidence="1">
    <location>
        <begin position="7"/>
        <end position="26"/>
    </location>
</feature>
<organism evidence="2 3">
    <name type="scientific">Aquimarina litoralis</name>
    <dbReference type="NCBI Taxonomy" id="584605"/>
    <lineage>
        <taxon>Bacteria</taxon>
        <taxon>Pseudomonadati</taxon>
        <taxon>Bacteroidota</taxon>
        <taxon>Flavobacteriia</taxon>
        <taxon>Flavobacteriales</taxon>
        <taxon>Flavobacteriaceae</taxon>
        <taxon>Aquimarina</taxon>
    </lineage>
</organism>
<keyword evidence="1" id="KW-0472">Membrane</keyword>
<feature type="transmembrane region" description="Helical" evidence="1">
    <location>
        <begin position="71"/>
        <end position="96"/>
    </location>
</feature>
<reference evidence="3" key="1">
    <citation type="journal article" date="2019" name="Int. J. Syst. Evol. Microbiol.">
        <title>The Global Catalogue of Microorganisms (GCM) 10K type strain sequencing project: providing services to taxonomists for standard genome sequencing and annotation.</title>
        <authorList>
            <consortium name="The Broad Institute Genomics Platform"/>
            <consortium name="The Broad Institute Genome Sequencing Center for Infectious Disease"/>
            <person name="Wu L."/>
            <person name="Ma J."/>
        </authorList>
    </citation>
    <scope>NUCLEOTIDE SEQUENCE [LARGE SCALE GENOMIC DNA]</scope>
    <source>
        <strain evidence="3">JCM 15974</strain>
    </source>
</reference>
<feature type="transmembrane region" description="Helical" evidence="1">
    <location>
        <begin position="140"/>
        <end position="162"/>
    </location>
</feature>
<dbReference type="Pfam" id="PF13858">
    <property type="entry name" value="DUF4199"/>
    <property type="match status" value="1"/>
</dbReference>
<keyword evidence="1" id="KW-1133">Transmembrane helix</keyword>
<gene>
    <name evidence="2" type="ORF">GCM10009430_39860</name>
</gene>
<comment type="caution">
    <text evidence="2">The sequence shown here is derived from an EMBL/GenBank/DDBJ whole genome shotgun (WGS) entry which is preliminary data.</text>
</comment>
<sequence length="169" mass="19503">MEISQKNFLSYIFGVALISGIARVALDYLFRILELSPIAYYLTFILAFILEIYIIVFVIKKYKKLKNPLTIVDALKTGIIIMGVIGLLYCTMAYIYDMYIDPDFQTNMTLRFTEQFSPDQLEQTKQNLANQDRSKSYFGVIMYTIWFVFLGTVISLIVGSVYKTKEASK</sequence>
<evidence type="ECO:0008006" key="4">
    <source>
        <dbReference type="Google" id="ProtNLM"/>
    </source>
</evidence>
<proteinExistence type="predicted"/>
<name>A0ABP3UBU6_9FLAO</name>
<dbReference type="InterPro" id="IPR025250">
    <property type="entry name" value="DUF4199"/>
</dbReference>
<dbReference type="RefSeq" id="WP_343914008.1">
    <property type="nucleotide sequence ID" value="NZ_BAAAGE010000004.1"/>
</dbReference>
<evidence type="ECO:0000313" key="3">
    <source>
        <dbReference type="Proteomes" id="UP001501758"/>
    </source>
</evidence>